<organism evidence="1 2">
    <name type="scientific">Lichtheimia corymbifera JMRC:FSU:9682</name>
    <dbReference type="NCBI Taxonomy" id="1263082"/>
    <lineage>
        <taxon>Eukaryota</taxon>
        <taxon>Fungi</taxon>
        <taxon>Fungi incertae sedis</taxon>
        <taxon>Mucoromycota</taxon>
        <taxon>Mucoromycotina</taxon>
        <taxon>Mucoromycetes</taxon>
        <taxon>Mucorales</taxon>
        <taxon>Lichtheimiaceae</taxon>
        <taxon>Lichtheimia</taxon>
    </lineage>
</organism>
<gene>
    <name evidence="1" type="ORF">LCOR_05965.1</name>
</gene>
<sequence>MVNVWNDVTEQPILVIKSGTCADVVADSTHRIQQCIQDQLTHLDNRARALASSGNFEAALVDVARIRQLGPFTAVGYLCAGHVYSLQGRQKAAIDIYEQGLDAVPLLDPSYQQLVEARSMAQERDSTRIDFIKEFPIDIIANIAPWILSQGEMKPREIQEYLNVSRVWREKLLFSVRDLHVESTANDDLGSDDDLLEHLAPRCTALTLQNHAIEFPRLMLKAPFPSLQTLIAKGPTRGDDETVGRTIDALANLGSTLTHLEVQSFAYGGCLGQILSSCPNLAHLNMRSVDIRMDSAPECHTNLKTLLFSHFDYELDIHEITKRLPGLHVFAADPFYHFKDVKLLQDNCPNLKVIGCNDYDGSYIYIPTTTTSSHDGDDNDVGVHTFFIDHDGANDFFVHLEDLMDFMRRNSHTLQHVYFYIPLPSGRLGGDDNDDDAYDTTVLDHAIQATGVPLFTKMTTYTQYVIEPRDILMARWVARESPHLTKMEISMYDAGELDTSALFDDLIGRCELESIILEVNGNPTTMDMGGIERFIRYHGTFDSLLHTLILPNHIRLCKDALEALTTLPRLENLSISWPLMKENEGDNNTKSGGSQFIGKLDRLHRLQLSSDDFIPDDVFVQLSKLNITSLELYMPTFFKSSNSTALLSLLQCPNLQELHIRPFYRGNDPHIEGIRTMLASKIGIITGM</sequence>
<comment type="caution">
    <text evidence="1">The sequence shown here is derived from an EMBL/GenBank/DDBJ whole genome shotgun (WGS) entry which is preliminary data.</text>
</comment>
<accession>A0A068S0I0</accession>
<evidence type="ECO:0000313" key="2">
    <source>
        <dbReference type="Proteomes" id="UP000027586"/>
    </source>
</evidence>
<dbReference type="SUPFAM" id="SSF52047">
    <property type="entry name" value="RNI-like"/>
    <property type="match status" value="2"/>
</dbReference>
<dbReference type="EMBL" id="CBTN010000025">
    <property type="protein sequence ID" value="CDH54746.1"/>
    <property type="molecule type" value="Genomic_DNA"/>
</dbReference>
<dbReference type="Gene3D" id="1.25.40.10">
    <property type="entry name" value="Tetratricopeptide repeat domain"/>
    <property type="match status" value="1"/>
</dbReference>
<dbReference type="InterPro" id="IPR011990">
    <property type="entry name" value="TPR-like_helical_dom_sf"/>
</dbReference>
<dbReference type="Gene3D" id="3.80.10.10">
    <property type="entry name" value="Ribonuclease Inhibitor"/>
    <property type="match status" value="2"/>
</dbReference>
<proteinExistence type="predicted"/>
<dbReference type="Proteomes" id="UP000027586">
    <property type="component" value="Unassembled WGS sequence"/>
</dbReference>
<reference evidence="1" key="1">
    <citation type="submission" date="2013-08" db="EMBL/GenBank/DDBJ databases">
        <title>Gene expansion shapes genome architecture in the human pathogen Lichtheimia corymbifera: an evolutionary genomics analysis in the ancient terrestrial Mucorales (Mucoromycotina).</title>
        <authorList>
            <person name="Schwartze V.U."/>
            <person name="Winter S."/>
            <person name="Shelest E."/>
            <person name="Marcet-Houben M."/>
            <person name="Horn F."/>
            <person name="Wehner S."/>
            <person name="Hoffmann K."/>
            <person name="Riege K."/>
            <person name="Sammeth M."/>
            <person name="Nowrousian M."/>
            <person name="Valiante V."/>
            <person name="Linde J."/>
            <person name="Jacobsen I.D."/>
            <person name="Marz M."/>
            <person name="Brakhage A.A."/>
            <person name="Gabaldon T."/>
            <person name="Bocker S."/>
            <person name="Voigt K."/>
        </authorList>
    </citation>
    <scope>NUCLEOTIDE SEQUENCE [LARGE SCALE GENOMIC DNA]</scope>
    <source>
        <strain evidence="1">FSU 9682</strain>
    </source>
</reference>
<dbReference type="OrthoDB" id="2286291at2759"/>
<keyword evidence="2" id="KW-1185">Reference proteome</keyword>
<protein>
    <submittedName>
        <fullName evidence="1">Uncharacterized protein</fullName>
    </submittedName>
</protein>
<dbReference type="SUPFAM" id="SSF48452">
    <property type="entry name" value="TPR-like"/>
    <property type="match status" value="1"/>
</dbReference>
<dbReference type="AlphaFoldDB" id="A0A068S0I0"/>
<dbReference type="VEuPathDB" id="FungiDB:LCOR_05965.1"/>
<name>A0A068S0I0_9FUNG</name>
<evidence type="ECO:0000313" key="1">
    <source>
        <dbReference type="EMBL" id="CDH54746.1"/>
    </source>
</evidence>
<dbReference type="InterPro" id="IPR032675">
    <property type="entry name" value="LRR_dom_sf"/>
</dbReference>